<reference evidence="2 3" key="1">
    <citation type="journal article" date="2016" name="Nat. Commun.">
        <title>Thousands of microbial genomes shed light on interconnected biogeochemical processes in an aquifer system.</title>
        <authorList>
            <person name="Anantharaman K."/>
            <person name="Brown C.T."/>
            <person name="Hug L.A."/>
            <person name="Sharon I."/>
            <person name="Castelle C.J."/>
            <person name="Probst A.J."/>
            <person name="Thomas B.C."/>
            <person name="Singh A."/>
            <person name="Wilkins M.J."/>
            <person name="Karaoz U."/>
            <person name="Brodie E.L."/>
            <person name="Williams K.H."/>
            <person name="Hubbard S.S."/>
            <person name="Banfield J.F."/>
        </authorList>
    </citation>
    <scope>NUCLEOTIDE SEQUENCE [LARGE SCALE GENOMIC DNA]</scope>
</reference>
<dbReference type="AlphaFoldDB" id="A0A1F6NBN3"/>
<dbReference type="Gene3D" id="3.90.550.10">
    <property type="entry name" value="Spore Coat Polysaccharide Biosynthesis Protein SpsA, Chain A"/>
    <property type="match status" value="1"/>
</dbReference>
<evidence type="ECO:0000259" key="1">
    <source>
        <dbReference type="Pfam" id="PF00535"/>
    </source>
</evidence>
<proteinExistence type="predicted"/>
<dbReference type="PANTHER" id="PTHR43685">
    <property type="entry name" value="GLYCOSYLTRANSFERASE"/>
    <property type="match status" value="1"/>
</dbReference>
<dbReference type="Pfam" id="PF00535">
    <property type="entry name" value="Glycos_transf_2"/>
    <property type="match status" value="1"/>
</dbReference>
<dbReference type="SUPFAM" id="SSF53448">
    <property type="entry name" value="Nucleotide-diphospho-sugar transferases"/>
    <property type="match status" value="1"/>
</dbReference>
<dbReference type="CDD" id="cd00761">
    <property type="entry name" value="Glyco_tranf_GTA_type"/>
    <property type="match status" value="1"/>
</dbReference>
<feature type="domain" description="Glycosyltransferase 2-like" evidence="1">
    <location>
        <begin position="6"/>
        <end position="134"/>
    </location>
</feature>
<organism evidence="2 3">
    <name type="scientific">Candidatus Magasanikbacteria bacterium RIFCSPLOWO2_02_FULL_44_11</name>
    <dbReference type="NCBI Taxonomy" id="1798689"/>
    <lineage>
        <taxon>Bacteria</taxon>
        <taxon>Candidatus Magasanikiibacteriota</taxon>
    </lineage>
</organism>
<dbReference type="InterPro" id="IPR001173">
    <property type="entry name" value="Glyco_trans_2-like"/>
</dbReference>
<evidence type="ECO:0000313" key="3">
    <source>
        <dbReference type="Proteomes" id="UP000178726"/>
    </source>
</evidence>
<name>A0A1F6NBN3_9BACT</name>
<gene>
    <name evidence="2" type="ORF">A3I29_02555</name>
</gene>
<protein>
    <recommendedName>
        <fullName evidence="1">Glycosyltransferase 2-like domain-containing protein</fullName>
    </recommendedName>
</protein>
<accession>A0A1F6NBN3</accession>
<dbReference type="InterPro" id="IPR050834">
    <property type="entry name" value="Glycosyltransf_2"/>
</dbReference>
<sequence>MRPLISVIIPIFNHAHLLERILLSLANQSYRPLEVVIVNDGSTDNFLEVMKRIQHREPFVSLHGKVFCQNNQGAAAARNRGFKESTGQFIIFWDADTVAKPEMLEKMMAVLLVHDEAAYVYSKYCFGWKKMKSREFDLKALKKFNYIDTTSLMRREVFGGFDEQLKRFQDWDLWLTLASCGKQGIFLPETLYKKIVGRRRGMSSWLPGFLYHLPWKTKQVKSYEAAQAIILKKHRLT</sequence>
<dbReference type="PANTHER" id="PTHR43685:SF2">
    <property type="entry name" value="GLYCOSYLTRANSFERASE 2-LIKE DOMAIN-CONTAINING PROTEIN"/>
    <property type="match status" value="1"/>
</dbReference>
<dbReference type="Proteomes" id="UP000178726">
    <property type="component" value="Unassembled WGS sequence"/>
</dbReference>
<dbReference type="InterPro" id="IPR029044">
    <property type="entry name" value="Nucleotide-diphossugar_trans"/>
</dbReference>
<comment type="caution">
    <text evidence="2">The sequence shown here is derived from an EMBL/GenBank/DDBJ whole genome shotgun (WGS) entry which is preliminary data.</text>
</comment>
<evidence type="ECO:0000313" key="2">
    <source>
        <dbReference type="EMBL" id="OGH81259.1"/>
    </source>
</evidence>
<dbReference type="EMBL" id="MFQK01000007">
    <property type="protein sequence ID" value="OGH81259.1"/>
    <property type="molecule type" value="Genomic_DNA"/>
</dbReference>
<dbReference type="STRING" id="1798689.A3I29_02555"/>